<evidence type="ECO:0000313" key="1">
    <source>
        <dbReference type="EMBL" id="PQJ14564.1"/>
    </source>
</evidence>
<name>A0A2S7T4H9_9FLAO</name>
<dbReference type="AlphaFoldDB" id="A0A2S7T4H9"/>
<dbReference type="Proteomes" id="UP000239366">
    <property type="component" value="Unassembled WGS sequence"/>
</dbReference>
<proteinExistence type="predicted"/>
<protein>
    <submittedName>
        <fullName evidence="1">Uncharacterized protein</fullName>
    </submittedName>
</protein>
<dbReference type="EMBL" id="MQVX01000001">
    <property type="protein sequence ID" value="PQJ14564.1"/>
    <property type="molecule type" value="Genomic_DNA"/>
</dbReference>
<comment type="caution">
    <text evidence="1">The sequence shown here is derived from an EMBL/GenBank/DDBJ whole genome shotgun (WGS) entry which is preliminary data.</text>
</comment>
<keyword evidence="2" id="KW-1185">Reference proteome</keyword>
<organism evidence="1 2">
    <name type="scientific">Aureicoccus marinus</name>
    <dbReference type="NCBI Taxonomy" id="754435"/>
    <lineage>
        <taxon>Bacteria</taxon>
        <taxon>Pseudomonadati</taxon>
        <taxon>Bacteroidota</taxon>
        <taxon>Flavobacteriia</taxon>
        <taxon>Flavobacteriales</taxon>
        <taxon>Flavobacteriaceae</taxon>
        <taxon>Aureicoccus</taxon>
    </lineage>
</organism>
<sequence>MYSCEGYFDVRFEIVHFKNQKVQKKLIEYLSVKLLNRIRAGMRFDLKRLIPYTYSWRNTFIIGLSWAVVSGQAFKVNEDYSVFLSISDYLAADGQRLDQVGVTPEHHVPAERALEYVLTELIK</sequence>
<gene>
    <name evidence="1" type="ORF">BST99_01300</name>
</gene>
<reference evidence="2" key="1">
    <citation type="submission" date="2016-11" db="EMBL/GenBank/DDBJ databases">
        <title>Trade-off between light-utilization and light-protection in marine flavobacteria.</title>
        <authorList>
            <person name="Kumagai Y."/>
            <person name="Yoshizawa S."/>
            <person name="Kogure K."/>
        </authorList>
    </citation>
    <scope>NUCLEOTIDE SEQUENCE [LARGE SCALE GENOMIC DNA]</scope>
    <source>
        <strain evidence="2">SG-18</strain>
    </source>
</reference>
<accession>A0A2S7T4H9</accession>
<evidence type="ECO:0000313" key="2">
    <source>
        <dbReference type="Proteomes" id="UP000239366"/>
    </source>
</evidence>
<dbReference type="RefSeq" id="WP_105000199.1">
    <property type="nucleotide sequence ID" value="NZ_MQVX01000001.1"/>
</dbReference>